<proteinExistence type="evidence at transcript level"/>
<dbReference type="AlphaFoldDB" id="A0A678WDD3"/>
<feature type="repeat" description="PPR" evidence="2">
    <location>
        <begin position="395"/>
        <end position="429"/>
    </location>
</feature>
<evidence type="ECO:0000256" key="2">
    <source>
        <dbReference type="PROSITE-ProRule" id="PRU00708"/>
    </source>
</evidence>
<feature type="repeat" description="PPR" evidence="2">
    <location>
        <begin position="120"/>
        <end position="154"/>
    </location>
</feature>
<dbReference type="GO" id="GO:0009451">
    <property type="term" value="P:RNA modification"/>
    <property type="evidence" value="ECO:0007669"/>
    <property type="project" value="InterPro"/>
</dbReference>
<sequence length="606" mass="67089">MHHRIINRLASSWSCAPAQLHTKIKHLISQELYEQALTFYAQHLHPFQLTIDTAFLVPSITKACAHSQSHRILGRQLHCNVIKNAFDSDFTVSNSLLSMYAKFFDTERAQKVFDEMPSRDTISWNSMINCYMQNGHFSEALSTLKEMYGLGLAPKPELAAGCIATCVRNGSWRLGRAMHALFFLDERMACSTFVATALVDFYWRFGDPEMAFRVFDGIVEKNEVSWTAMICGCIEFQDHVRAFACLRAMQFGDVKPNRVTLVSVLPACAALHSLPHGKEIHGYAVRHGYDSDAQLSAALLHVYCECRGAVRIARLIFERSVSKEVVMWSSMIAGYSLSKATAREGIKLFNRMQIEGIVPNSATILAVISACVCLLSLTDGSGVHGYALKSGLGNDLFVHNALINMYSKCGSLKDSVKVFSEMATRDCVSWSSLISAYGLHGYGREALQLFHEMQLQGGGVKVDGLAYLAVLSACSHAGLVDEGRALFDRALNDVEVSLSLEHYGCYIDLLGRAGEIEAAYDVLCRMPMEPSPGILTCLVSACRLYGRLDVAESVGNILVGMEPENAANHTLLSMVYAESDKWCGVEEVRRYMKGRKLRKNPSCSKV</sequence>
<protein>
    <submittedName>
        <fullName evidence="3">Pentatricopeptide repeat protein</fullName>
    </submittedName>
</protein>
<dbReference type="InterPro" id="IPR002885">
    <property type="entry name" value="PPR_rpt"/>
</dbReference>
<organism evidence="3">
    <name type="scientific">Salvia miltiorrhiza</name>
    <name type="common">Chinese sage</name>
    <dbReference type="NCBI Taxonomy" id="226208"/>
    <lineage>
        <taxon>Eukaryota</taxon>
        <taxon>Viridiplantae</taxon>
        <taxon>Streptophyta</taxon>
        <taxon>Embryophyta</taxon>
        <taxon>Tracheophyta</taxon>
        <taxon>Spermatophyta</taxon>
        <taxon>Magnoliopsida</taxon>
        <taxon>eudicotyledons</taxon>
        <taxon>Gunneridae</taxon>
        <taxon>Pentapetalae</taxon>
        <taxon>asterids</taxon>
        <taxon>lamiids</taxon>
        <taxon>Lamiales</taxon>
        <taxon>Lamiaceae</taxon>
        <taxon>Nepetoideae</taxon>
        <taxon>Mentheae</taxon>
        <taxon>Salviinae</taxon>
        <taxon>Salvia</taxon>
        <taxon>Salvia incertae sedis</taxon>
    </lineage>
</organism>
<dbReference type="FunFam" id="1.25.40.10:FF:000073">
    <property type="entry name" value="Pentatricopeptide repeat-containing protein chloroplastic"/>
    <property type="match status" value="1"/>
</dbReference>
<dbReference type="InterPro" id="IPR011990">
    <property type="entry name" value="TPR-like_helical_dom_sf"/>
</dbReference>
<dbReference type="PANTHER" id="PTHR47926">
    <property type="entry name" value="PENTATRICOPEPTIDE REPEAT-CONTAINING PROTEIN"/>
    <property type="match status" value="1"/>
</dbReference>
<dbReference type="FunFam" id="1.25.40.10:FF:000090">
    <property type="entry name" value="Pentatricopeptide repeat-containing protein, chloroplastic"/>
    <property type="match status" value="1"/>
</dbReference>
<dbReference type="Pfam" id="PF20431">
    <property type="entry name" value="E_motif"/>
    <property type="match status" value="1"/>
</dbReference>
<name>A0A678WDD3_SALMI</name>
<dbReference type="EMBL" id="MH004736">
    <property type="protein sequence ID" value="AYM00736.1"/>
    <property type="molecule type" value="mRNA"/>
</dbReference>
<evidence type="ECO:0000313" key="3">
    <source>
        <dbReference type="EMBL" id="AYM00736.1"/>
    </source>
</evidence>
<dbReference type="Pfam" id="PF01535">
    <property type="entry name" value="PPR"/>
    <property type="match status" value="7"/>
</dbReference>
<dbReference type="InterPro" id="IPR046848">
    <property type="entry name" value="E_motif"/>
</dbReference>
<accession>A0A678WDD3</accession>
<reference evidence="3" key="2">
    <citation type="submission" date="2018-02" db="EMBL/GenBank/DDBJ databases">
        <authorList>
            <person name="Li H.Q."/>
            <person name="Lu S.F."/>
        </authorList>
    </citation>
    <scope>NUCLEOTIDE SEQUENCE</scope>
</reference>
<reference evidence="3" key="1">
    <citation type="journal article" date="2018" name="Molecules">
        <title>The Pentatricopeptide Repeat Gene Family in Salvia miltiorrhiza: Genome-Wide Characterization and Expression Analysis.</title>
        <authorList>
            <person name="Li H."/>
            <person name="Li C."/>
            <person name="Deng Y."/>
            <person name="Jiang X."/>
            <person name="Lu S."/>
        </authorList>
    </citation>
    <scope>NUCLEOTIDE SEQUENCE</scope>
</reference>
<keyword evidence="1" id="KW-0677">Repeat</keyword>
<feature type="repeat" description="PPR" evidence="2">
    <location>
        <begin position="324"/>
        <end position="359"/>
    </location>
</feature>
<dbReference type="NCBIfam" id="TIGR00756">
    <property type="entry name" value="PPR"/>
    <property type="match status" value="3"/>
</dbReference>
<evidence type="ECO:0000256" key="1">
    <source>
        <dbReference type="ARBA" id="ARBA00022737"/>
    </source>
</evidence>
<dbReference type="InterPro" id="IPR046960">
    <property type="entry name" value="PPR_At4g14850-like_plant"/>
</dbReference>
<dbReference type="GO" id="GO:0003729">
    <property type="term" value="F:mRNA binding"/>
    <property type="evidence" value="ECO:0007669"/>
    <property type="project" value="UniProtKB-ARBA"/>
</dbReference>
<dbReference type="PROSITE" id="PS51375">
    <property type="entry name" value="PPR"/>
    <property type="match status" value="3"/>
</dbReference>
<dbReference type="Gene3D" id="1.25.40.10">
    <property type="entry name" value="Tetratricopeptide repeat domain"/>
    <property type="match status" value="4"/>
</dbReference>